<dbReference type="RefSeq" id="WP_126010183.1">
    <property type="nucleotide sequence ID" value="NZ_CP032509.1"/>
</dbReference>
<evidence type="ECO:0000313" key="1">
    <source>
        <dbReference type="EMBL" id="AZN71864.1"/>
    </source>
</evidence>
<gene>
    <name evidence="1" type="ORF">D5400_11760</name>
</gene>
<sequence length="842" mass="91339">MSFQSCIDEAVKGGELAAADGERLKQDFDRLRERKRHSSEATADAEAKRGLAELLKAESDHQRRKAKLGIRAIRRIEQDLKLHTNASGQVDVADAALSMLEHFGTARFASVEGRRRAIVGMAHAQMETFLHHFRRGAVLGDKGRWNRAQLDNVVRELFGQSTGDQAAAGLAKSWTETAEWLRKRFNSAGGAIGKLDDWGLPQGHDPRAVRNKGLTAWKADIKPMLDPSRMRHPLTGAAIDERELDGILDEIFDAITTDGWSRRDPTRAAAGRGALANQRAEHRFLVFRDADSWLSYQRDYGNADPFGTMMGHVNMMAKDIAAMEVLGPNPSGTVEFLKQFVAKEGALAVNGQSKRFGGVTGNKAQNRANTYQDRIDAVWGSIRGTLETPVNGTWAAGFAGARSIITASVLGSAAVSSVSDLGTQAMARQFTGLGATGVLPDIVEAFKGSTRQELVAAGLILDAAENVLHQQARYVGTLGGPQWASYLADRVLTVSGLTPWTQAGRHAFGLAFMRTAAEQASKPMGELPEAFSKTLKRYGITDHQWDLMRKAKLHTMGGRDGGSTQILRPVDVAERIDPALAERYLEMIQTETEFAIPNTSHRSKTALISQNQPGTFIGEVLRSFAQFKSFGAVFMLLHGARVHRQIAGGGGYGSTKGLVSGASYAGSLLISTTLLGGLANQLLSMASGRDPQDMTTPGFWGAALLRGGGLGIYGDFLFGDVNKYGGGFATTLAGPVVQRVNDFWNLTAGNAIQLASGEKTNFGRELVRFAKGNVPGSNIWYARLAFERTVFDQLQYLVDPEANKAFKRQQQTFARERGQEFYWKPGEMLPGRAPNLATAAGP</sequence>
<organism evidence="1 2">
    <name type="scientific">Georhizobium profundi</name>
    <dbReference type="NCBI Taxonomy" id="2341112"/>
    <lineage>
        <taxon>Bacteria</taxon>
        <taxon>Pseudomonadati</taxon>
        <taxon>Pseudomonadota</taxon>
        <taxon>Alphaproteobacteria</taxon>
        <taxon>Hyphomicrobiales</taxon>
        <taxon>Rhizobiaceae</taxon>
        <taxon>Georhizobium</taxon>
    </lineage>
</organism>
<dbReference type="EMBL" id="CP032509">
    <property type="protein sequence ID" value="AZN71864.1"/>
    <property type="molecule type" value="Genomic_DNA"/>
</dbReference>
<name>A0A3Q8XP08_9HYPH</name>
<keyword evidence="2" id="KW-1185">Reference proteome</keyword>
<proteinExistence type="predicted"/>
<reference evidence="1 2" key="1">
    <citation type="submission" date="2018-09" db="EMBL/GenBank/DDBJ databases">
        <title>Marinorhizobium profundi gen. nov., sp. nov., isolated from a deep-sea sediment sample from the New Britain Trench and proposal of Marinorhizobiaceae fam. nov. in the order Rhizobiales of the class Alphaproteobacteria.</title>
        <authorList>
            <person name="Cao J."/>
        </authorList>
    </citation>
    <scope>NUCLEOTIDE SEQUENCE [LARGE SCALE GENOMIC DNA]</scope>
    <source>
        <strain evidence="1 2">WS11</strain>
    </source>
</reference>
<dbReference type="KEGG" id="abaw:D5400_11760"/>
<protein>
    <submittedName>
        <fullName evidence="1">Uncharacterized protein</fullName>
    </submittedName>
</protein>
<dbReference type="Proteomes" id="UP000268192">
    <property type="component" value="Chromosome"/>
</dbReference>
<evidence type="ECO:0000313" key="2">
    <source>
        <dbReference type="Proteomes" id="UP000268192"/>
    </source>
</evidence>
<accession>A0A3Q8XP08</accession>
<dbReference type="AlphaFoldDB" id="A0A3Q8XP08"/>
<dbReference type="OrthoDB" id="6576970at2"/>